<dbReference type="Gene3D" id="2.20.70.30">
    <property type="entry name" value="Nascent polypeptide-associated complex domain"/>
    <property type="match status" value="1"/>
</dbReference>
<comment type="caution">
    <text evidence="1">The sequence shown here is derived from an EMBL/GenBank/DDBJ whole genome shotgun (WGS) entry which is preliminary data.</text>
</comment>
<dbReference type="Proteomes" id="UP001202328">
    <property type="component" value="Unassembled WGS sequence"/>
</dbReference>
<dbReference type="EMBL" id="JAJJMB010002020">
    <property type="protein sequence ID" value="KAI3953888.1"/>
    <property type="molecule type" value="Genomic_DNA"/>
</dbReference>
<proteinExistence type="predicted"/>
<evidence type="ECO:0000313" key="2">
    <source>
        <dbReference type="Proteomes" id="UP001202328"/>
    </source>
</evidence>
<reference evidence="1" key="1">
    <citation type="submission" date="2022-04" db="EMBL/GenBank/DDBJ databases">
        <title>A functionally conserved STORR gene fusion in Papaver species that diverged 16.8 million years ago.</title>
        <authorList>
            <person name="Catania T."/>
        </authorList>
    </citation>
    <scope>NUCLEOTIDE SEQUENCE</scope>
    <source>
        <strain evidence="1">S-188037</strain>
    </source>
</reference>
<evidence type="ECO:0000313" key="1">
    <source>
        <dbReference type="EMBL" id="KAI3953888.1"/>
    </source>
</evidence>
<gene>
    <name evidence="1" type="ORF">MKW98_017712</name>
</gene>
<keyword evidence="2" id="KW-1185">Reference proteome</keyword>
<accession>A0AAD4XW91</accession>
<name>A0AAD4XW91_9MAGN</name>
<sequence>MNREIGLVLGTDPKVKCILVERISPHAYSVGIRKMDGDDPAIQVLNIFCRRPHKVLVFESSALEPPQDVGFAYKATKGLGGGSVEKRSFKDDSVIQFLNPVQASIASNTWIASGFPQTKRPDNLDNLRKLAENSKNKVQ</sequence>
<protein>
    <submittedName>
        <fullName evidence="1">Uncharacterized protein</fullName>
    </submittedName>
</protein>
<dbReference type="AlphaFoldDB" id="A0AAD4XW91"/>
<dbReference type="InterPro" id="IPR038187">
    <property type="entry name" value="NAC_A/B_dom_sf"/>
</dbReference>
<organism evidence="1 2">
    <name type="scientific">Papaver atlanticum</name>
    <dbReference type="NCBI Taxonomy" id="357466"/>
    <lineage>
        <taxon>Eukaryota</taxon>
        <taxon>Viridiplantae</taxon>
        <taxon>Streptophyta</taxon>
        <taxon>Embryophyta</taxon>
        <taxon>Tracheophyta</taxon>
        <taxon>Spermatophyta</taxon>
        <taxon>Magnoliopsida</taxon>
        <taxon>Ranunculales</taxon>
        <taxon>Papaveraceae</taxon>
        <taxon>Papaveroideae</taxon>
        <taxon>Papaver</taxon>
    </lineage>
</organism>